<dbReference type="CDD" id="cd06579">
    <property type="entry name" value="TM_PBP1_transp_AraH_like"/>
    <property type="match status" value="1"/>
</dbReference>
<organism evidence="7 8">
    <name type="scientific">Mucilaginibacter sabulilitoris</name>
    <dbReference type="NCBI Taxonomy" id="1173583"/>
    <lineage>
        <taxon>Bacteria</taxon>
        <taxon>Pseudomonadati</taxon>
        <taxon>Bacteroidota</taxon>
        <taxon>Sphingobacteriia</taxon>
        <taxon>Sphingobacteriales</taxon>
        <taxon>Sphingobacteriaceae</taxon>
        <taxon>Mucilaginibacter</taxon>
    </lineage>
</organism>
<keyword evidence="5 6" id="KW-0472">Membrane</keyword>
<feature type="transmembrane region" description="Helical" evidence="6">
    <location>
        <begin position="209"/>
        <end position="231"/>
    </location>
</feature>
<evidence type="ECO:0000256" key="3">
    <source>
        <dbReference type="ARBA" id="ARBA00022692"/>
    </source>
</evidence>
<dbReference type="InterPro" id="IPR001851">
    <property type="entry name" value="ABC_transp_permease"/>
</dbReference>
<feature type="transmembrane region" description="Helical" evidence="6">
    <location>
        <begin position="243"/>
        <end position="260"/>
    </location>
</feature>
<evidence type="ECO:0000256" key="6">
    <source>
        <dbReference type="SAM" id="Phobius"/>
    </source>
</evidence>
<evidence type="ECO:0000256" key="4">
    <source>
        <dbReference type="ARBA" id="ARBA00022989"/>
    </source>
</evidence>
<keyword evidence="2" id="KW-1003">Cell membrane</keyword>
<reference evidence="7 8" key="1">
    <citation type="submission" date="2023-11" db="EMBL/GenBank/DDBJ databases">
        <title>Analysis of the Genomes of Mucilaginibacter gossypii cycad 4 and M. sabulilitoris SNA2: microbes with the potential for plant growth promotion.</title>
        <authorList>
            <person name="Hirsch A.M."/>
            <person name="Humm E."/>
            <person name="Rubbi M."/>
            <person name="Del Vecchio G."/>
            <person name="Ha S.M."/>
            <person name="Pellegrini M."/>
            <person name="Gunsalus R.P."/>
        </authorList>
    </citation>
    <scope>NUCLEOTIDE SEQUENCE [LARGE SCALE GENOMIC DNA]</scope>
    <source>
        <strain evidence="7 8">SNA2</strain>
    </source>
</reference>
<evidence type="ECO:0000256" key="5">
    <source>
        <dbReference type="ARBA" id="ARBA00023136"/>
    </source>
</evidence>
<keyword evidence="4 6" id="KW-1133">Transmembrane helix</keyword>
<evidence type="ECO:0000256" key="2">
    <source>
        <dbReference type="ARBA" id="ARBA00022475"/>
    </source>
</evidence>
<evidence type="ECO:0000313" key="7">
    <source>
        <dbReference type="EMBL" id="WPU93598.1"/>
    </source>
</evidence>
<feature type="transmembrane region" description="Helical" evidence="6">
    <location>
        <begin position="267"/>
        <end position="286"/>
    </location>
</feature>
<protein>
    <submittedName>
        <fullName evidence="7">ABC transporter permease</fullName>
    </submittedName>
</protein>
<dbReference type="Pfam" id="PF02653">
    <property type="entry name" value="BPD_transp_2"/>
    <property type="match status" value="1"/>
</dbReference>
<dbReference type="PANTHER" id="PTHR32196">
    <property type="entry name" value="ABC TRANSPORTER PERMEASE PROTEIN YPHD-RELATED-RELATED"/>
    <property type="match status" value="1"/>
</dbReference>
<feature type="transmembrane region" description="Helical" evidence="6">
    <location>
        <begin position="124"/>
        <end position="145"/>
    </location>
</feature>
<evidence type="ECO:0000256" key="1">
    <source>
        <dbReference type="ARBA" id="ARBA00004651"/>
    </source>
</evidence>
<proteinExistence type="predicted"/>
<feature type="transmembrane region" description="Helical" evidence="6">
    <location>
        <begin position="66"/>
        <end position="86"/>
    </location>
</feature>
<feature type="transmembrane region" description="Helical" evidence="6">
    <location>
        <begin position="12"/>
        <end position="32"/>
    </location>
</feature>
<feature type="transmembrane region" description="Helical" evidence="6">
    <location>
        <begin position="165"/>
        <end position="188"/>
    </location>
</feature>
<comment type="subcellular location">
    <subcellularLocation>
        <location evidence="1">Cell membrane</location>
        <topology evidence="1">Multi-pass membrane protein</topology>
    </subcellularLocation>
</comment>
<dbReference type="EMBL" id="CP139558">
    <property type="protein sequence ID" value="WPU93598.1"/>
    <property type="molecule type" value="Genomic_DNA"/>
</dbReference>
<keyword evidence="3 6" id="KW-0812">Transmembrane</keyword>
<dbReference type="Proteomes" id="UP001324380">
    <property type="component" value="Chromosome"/>
</dbReference>
<name>A0ABZ0TKL6_9SPHI</name>
<feature type="transmembrane region" description="Helical" evidence="6">
    <location>
        <begin position="38"/>
        <end position="59"/>
    </location>
</feature>
<sequence length="314" mass="33909">MLQKLFENRLYAFAVVLVVIIAAASAVFSSTFPTFNNFSQILLNLSTDTIVAVGMMLLLISGTFDLSVGSTVAFVGCFTSYLMFFFHVPVPLAILLGMLCASVIGLVNGYLIAYQGINPMIQTLAMMGIIRGGALMVSGSGIQGLPYWFNVIGQSKLLGIQMPVWYMLLTVGVFSFLLNKTIFFRRYYYIGNNEKAADLSGIRVKRMKMYGFILSSLLAGAAGILLTSRLGAALPTMGRGLELKVITAVILGGASLSGGIGKMPGALLGALFMGVIGNIMVISRVSGYWQDIILGLILIAILWLDKFLQKKYEV</sequence>
<dbReference type="PANTHER" id="PTHR32196:SF72">
    <property type="entry name" value="RIBOSE IMPORT PERMEASE PROTEIN RBSC"/>
    <property type="match status" value="1"/>
</dbReference>
<feature type="transmembrane region" description="Helical" evidence="6">
    <location>
        <begin position="292"/>
        <end position="308"/>
    </location>
</feature>
<keyword evidence="8" id="KW-1185">Reference proteome</keyword>
<evidence type="ECO:0000313" key="8">
    <source>
        <dbReference type="Proteomes" id="UP001324380"/>
    </source>
</evidence>
<accession>A0ABZ0TKL6</accession>
<feature type="transmembrane region" description="Helical" evidence="6">
    <location>
        <begin position="92"/>
        <end position="112"/>
    </location>
</feature>
<gene>
    <name evidence="7" type="ORF">SNE25_30225</name>
</gene>
<dbReference type="RefSeq" id="WP_321562732.1">
    <property type="nucleotide sequence ID" value="NZ_CP139558.1"/>
</dbReference>